<dbReference type="Pfam" id="PF00270">
    <property type="entry name" value="DEAD"/>
    <property type="match status" value="1"/>
</dbReference>
<dbReference type="Pfam" id="PF09369">
    <property type="entry name" value="MZB"/>
    <property type="match status" value="1"/>
</dbReference>
<dbReference type="GO" id="GO:0004386">
    <property type="term" value="F:helicase activity"/>
    <property type="evidence" value="ECO:0007669"/>
    <property type="project" value="UniProtKB-KW"/>
</dbReference>
<reference evidence="5 6" key="1">
    <citation type="submission" date="2023-07" db="EMBL/GenBank/DDBJ databases">
        <title>Genomic Encyclopedia of Type Strains, Phase IV (KMG-IV): sequencing the most valuable type-strain genomes for metagenomic binning, comparative biology and taxonomic classification.</title>
        <authorList>
            <person name="Goeker M."/>
        </authorList>
    </citation>
    <scope>NUCLEOTIDE SEQUENCE [LARGE SCALE GENOMIC DNA]</scope>
    <source>
        <strain evidence="5 6">DSM 9768</strain>
    </source>
</reference>
<keyword evidence="5" id="KW-0378">Hydrolase</keyword>
<dbReference type="Proteomes" id="UP001230005">
    <property type="component" value="Unassembled WGS sequence"/>
</dbReference>
<dbReference type="RefSeq" id="WP_307331360.1">
    <property type="nucleotide sequence ID" value="NZ_JAUSUG010000029.1"/>
</dbReference>
<keyword evidence="1" id="KW-0547">Nucleotide-binding</keyword>
<dbReference type="PROSITE" id="PS51194">
    <property type="entry name" value="HELICASE_CTER"/>
    <property type="match status" value="1"/>
</dbReference>
<proteinExistence type="predicted"/>
<dbReference type="PANTHER" id="PTHR47957">
    <property type="entry name" value="ATP-DEPENDENT HELICASE HRQ1"/>
    <property type="match status" value="1"/>
</dbReference>
<gene>
    <name evidence="5" type="ORF">J2S74_004971</name>
</gene>
<dbReference type="InterPro" id="IPR018973">
    <property type="entry name" value="MZB"/>
</dbReference>
<name>A0ABU0A4A5_9BACI</name>
<evidence type="ECO:0000313" key="5">
    <source>
        <dbReference type="EMBL" id="MDQ0257513.1"/>
    </source>
</evidence>
<keyword evidence="5" id="KW-0347">Helicase</keyword>
<dbReference type="PROSITE" id="PS51192">
    <property type="entry name" value="HELICASE_ATP_BIND_1"/>
    <property type="match status" value="1"/>
</dbReference>
<evidence type="ECO:0000256" key="2">
    <source>
        <dbReference type="ARBA" id="ARBA00022840"/>
    </source>
</evidence>
<dbReference type="SUPFAM" id="SSF52540">
    <property type="entry name" value="P-loop containing nucleoside triphosphate hydrolases"/>
    <property type="match status" value="2"/>
</dbReference>
<sequence>MVNKLINPIKFANQVNEQFLNYQLTAFPLTDSDLASQARTLIKGSLGHSPLIKGPYVSLSKFFRVGRNLFDLARTGEVHPALPGLTEFPTLFAHQDKALEYIKADSHCLIATGTGSGKTESFLYPILDHCLRLRDQGTPDGVVAILVYPMNALATDQLDRLRKMLVGSGVSFGMYVGSTPSDESELENVIKMREGEGREELVNYTNQYSQHKNIVISPPEERITEKEMRDRPPRLLLTNVNQLELLLTRGKDLGMFLNAPLKYLVFDEAHTYSGAVGAEVSCLIRRLRTFCGKTADEIVCIGTSATVTDPTDTGENVAQFAQRFFGVDPHRVTLVKEEYQKEQFPDSRYLPNYSKDQITGLLEKVLLTLENDNIHDLQIVYKELTGVEIELEKSTWKQTLFEDFKKNEYIYALLQGLNQPYHITDAVKMINKYLERPYDNIEEWMKEELLCYLALGAAVEKNENPLLRPKIHYFVKGLEGAVITFNEDYKGNIRSNLSLSVDEALEKDNVERTACFPVLVCKHCGQHYLEGYYPNISFQSGLMVGGDAEEDNVIWIPTDEAEGGKRLLFTTNLISDSDDELIIESKGKKKASKKRSVHYICRCCGTIHRNQGECLNNKCKVNGKLVPIWVIHSEEGLSSCLSCGQRGRKIGERLIEPIREFKATTAADVHILAQNMMNSENEGKEQKLIVFSDNRQDAAFQSGWMKDRARRYHFRHIIYDYLRDKIEPTSIGDIELYLMEIFKEDKALGQTLAPEVYTARRSEAFGRGLENLLTKFLRITLLREFTTSFKQKDSLETWGKTRVVYAGINEEQPWVHEWSTKLNISNSMLVEGISSLLDSYRRTRILWDQKEDIYSHYWHESSDEVQQGFIPMMDFPPVGLKRFKEENDSSGNIKYFVTEKAQTKSMEFVTKWGIPRDKVKEFLEELWFFLTDTTKILTPVSLKSAKGRQIRGTNGVFQINSDQLGIVPQNFRYRCDTCQQIHTRNAPNGACSGWQCKGILKEESLPKDDYNINLLEKKFNMLMAEEHSAQVPAKNREYVEEEFKKELGKVNCLVATPTLEMGVDIGALDMVLMRNVPPKSANYWQRAGRAGRRHRMAVIYTYCRRSEHDRYFYYDPVKMLSGHIDTPRFNLRNEVMIRKHIHATIISEIIRLSRSTSNNISQIEKEMLEDIRKSIFPNYIKDYLFVDENNYRNTPYDVNNLSVVIEKYNDLFIKAGNDVFTSYWPEEDRSTVNNEMLVQFINEMPVLLQEVVNRLHKRMMWAKNKLDTLISEETNRLLDPSEERLKTRCSNYLKKLSKSEMGTYTLSVLATEGFLPGYGTYEGSLKAFANRSPFNRTSRPDFELPRASTIAIREFVPGNMIYANNGRFKTRFYHLPVGQQQLEPDRYIVDIERERVIEAKRVDEQDGSYGNQENFLLSGIPISDVDLAYLSRISDEEDNRFQLPVSVMGFLKEIHRGVKHYDVGFESVQHRFGQHVRLINVGPADLVKQGELGFPVCSVCGGARSPYASNREINDFEEHHNKICGKKPNKVAFTADANVDGLMITGLKNKPEAVNLGEALRIGAGIILEMERDDLQFLIIPEQDDSYTLFLYDPMPGGSGLLQQMLNKWSNLISSAVEHLTGCISQCEASCYYCMRSYRNVFFHSLLDRNLASVILQRFDNKPEFDKEIDPIVAVDFSENSNQGNPTNSGEYRLEKILERAGFPKFEHQNELNIGPPFHKTTPDLYYGDENEEIYVAIYLDGLSKGIHGNSEREQIDNTIRQQLEAEDINVISIATSHLDDPEILKTQLKIIANKLRRRDLRNKVTEDNSWFC</sequence>
<evidence type="ECO:0000259" key="4">
    <source>
        <dbReference type="PROSITE" id="PS51194"/>
    </source>
</evidence>
<dbReference type="InterPro" id="IPR014001">
    <property type="entry name" value="Helicase_ATP-bd"/>
</dbReference>
<feature type="domain" description="Helicase C-terminal" evidence="4">
    <location>
        <begin position="955"/>
        <end position="1135"/>
    </location>
</feature>
<evidence type="ECO:0000256" key="1">
    <source>
        <dbReference type="ARBA" id="ARBA00022741"/>
    </source>
</evidence>
<dbReference type="SMART" id="SM00487">
    <property type="entry name" value="DEXDc"/>
    <property type="match status" value="1"/>
</dbReference>
<feature type="domain" description="Helicase ATP-binding" evidence="3">
    <location>
        <begin position="99"/>
        <end position="325"/>
    </location>
</feature>
<dbReference type="Gene3D" id="3.40.50.300">
    <property type="entry name" value="P-loop containing nucleotide triphosphate hydrolases"/>
    <property type="match status" value="2"/>
</dbReference>
<keyword evidence="2" id="KW-0067">ATP-binding</keyword>
<dbReference type="PANTHER" id="PTHR47957:SF3">
    <property type="entry name" value="ATP-DEPENDENT HELICASE HRQ1"/>
    <property type="match status" value="1"/>
</dbReference>
<dbReference type="InterPro" id="IPR027417">
    <property type="entry name" value="P-loop_NTPase"/>
</dbReference>
<comment type="caution">
    <text evidence="5">The sequence shown here is derived from an EMBL/GenBank/DDBJ whole genome shotgun (WGS) entry which is preliminary data.</text>
</comment>
<protein>
    <submittedName>
        <fullName evidence="5">ATP-dependent helicase YprA (DUF1998 family)</fullName>
    </submittedName>
</protein>
<dbReference type="InterPro" id="IPR011545">
    <property type="entry name" value="DEAD/DEAH_box_helicase_dom"/>
</dbReference>
<dbReference type="Pfam" id="PF00271">
    <property type="entry name" value="Helicase_C"/>
    <property type="match status" value="1"/>
</dbReference>
<accession>A0ABU0A4A5</accession>
<dbReference type="SMART" id="SM00490">
    <property type="entry name" value="HELICc"/>
    <property type="match status" value="1"/>
</dbReference>
<organism evidence="5 6">
    <name type="scientific">Evansella vedderi</name>
    <dbReference type="NCBI Taxonomy" id="38282"/>
    <lineage>
        <taxon>Bacteria</taxon>
        <taxon>Bacillati</taxon>
        <taxon>Bacillota</taxon>
        <taxon>Bacilli</taxon>
        <taxon>Bacillales</taxon>
        <taxon>Bacillaceae</taxon>
        <taxon>Evansella</taxon>
    </lineage>
</organism>
<evidence type="ECO:0000313" key="6">
    <source>
        <dbReference type="Proteomes" id="UP001230005"/>
    </source>
</evidence>
<dbReference type="EMBL" id="JAUSUG010000029">
    <property type="protein sequence ID" value="MDQ0257513.1"/>
    <property type="molecule type" value="Genomic_DNA"/>
</dbReference>
<evidence type="ECO:0000259" key="3">
    <source>
        <dbReference type="PROSITE" id="PS51192"/>
    </source>
</evidence>
<keyword evidence="6" id="KW-1185">Reference proteome</keyword>
<dbReference type="InterPro" id="IPR001650">
    <property type="entry name" value="Helicase_C-like"/>
</dbReference>